<evidence type="ECO:0000256" key="2">
    <source>
        <dbReference type="ARBA" id="ARBA00022490"/>
    </source>
</evidence>
<comment type="caution">
    <text evidence="8">Lacks conserved residue(s) required for the propagation of feature annotation.</text>
</comment>
<name>A0ABV9MT11_9ENTE</name>
<keyword evidence="3 8" id="KW-0436">Ligase</keyword>
<dbReference type="InterPro" id="IPR011063">
    <property type="entry name" value="TilS/TtcA_N"/>
</dbReference>
<dbReference type="SMART" id="SM00977">
    <property type="entry name" value="TilS_C"/>
    <property type="match status" value="1"/>
</dbReference>
<dbReference type="HAMAP" id="MF_01161">
    <property type="entry name" value="tRNA_Ile_lys_synt"/>
    <property type="match status" value="1"/>
</dbReference>
<comment type="subcellular location">
    <subcellularLocation>
        <location evidence="1 8">Cytoplasm</location>
    </subcellularLocation>
</comment>
<dbReference type="InterPro" id="IPR012795">
    <property type="entry name" value="tRNA_Ile_lys_synt_N"/>
</dbReference>
<organism evidence="10 11">
    <name type="scientific">Enterococcus lemanii</name>
    <dbReference type="NCBI Taxonomy" id="1159752"/>
    <lineage>
        <taxon>Bacteria</taxon>
        <taxon>Bacillati</taxon>
        <taxon>Bacillota</taxon>
        <taxon>Bacilli</taxon>
        <taxon>Lactobacillales</taxon>
        <taxon>Enterococcaceae</taxon>
        <taxon>Enterococcus</taxon>
    </lineage>
</organism>
<dbReference type="InterPro" id="IPR014729">
    <property type="entry name" value="Rossmann-like_a/b/a_fold"/>
</dbReference>
<evidence type="ECO:0000256" key="6">
    <source>
        <dbReference type="ARBA" id="ARBA00022840"/>
    </source>
</evidence>
<evidence type="ECO:0000256" key="3">
    <source>
        <dbReference type="ARBA" id="ARBA00022598"/>
    </source>
</evidence>
<dbReference type="Pfam" id="PF01171">
    <property type="entry name" value="ATP_bind_3"/>
    <property type="match status" value="1"/>
</dbReference>
<reference evidence="11" key="1">
    <citation type="journal article" date="2019" name="Int. J. Syst. Evol. Microbiol.">
        <title>The Global Catalogue of Microorganisms (GCM) 10K type strain sequencing project: providing services to taxonomists for standard genome sequencing and annotation.</title>
        <authorList>
            <consortium name="The Broad Institute Genomics Platform"/>
            <consortium name="The Broad Institute Genome Sequencing Center for Infectious Disease"/>
            <person name="Wu L."/>
            <person name="Ma J."/>
        </authorList>
    </citation>
    <scope>NUCLEOTIDE SEQUENCE [LARGE SCALE GENOMIC DNA]</scope>
    <source>
        <strain evidence="11">CGMCC 1.19032</strain>
    </source>
</reference>
<protein>
    <recommendedName>
        <fullName evidence="8">tRNA(Ile)-lysidine synthase</fullName>
        <ecNumber evidence="8">6.3.4.19</ecNumber>
    </recommendedName>
    <alternativeName>
        <fullName evidence="8">tRNA(Ile)-2-lysyl-cytidine synthase</fullName>
    </alternativeName>
    <alternativeName>
        <fullName evidence="8">tRNA(Ile)-lysidine synthetase</fullName>
    </alternativeName>
</protein>
<keyword evidence="6" id="KW-0067">ATP-binding</keyword>
<sequence>MDPEQIAQKAATHAWWPTNGRVLVAVSTGIDSMVLLHLLEQLRPTGLTIGVAHVNHQLRAASMAEARFLTEYCHDRELPFYMATWEDPAVRNIEAQARDFRYAFFKKIMAEEAYPCLVTAHHLDDQVETMLMKMIRTGEVFASSGMQLEQPFNNGKLIRPLLHTPKETIIAYAQKNQLIYYEDETNQSDCYQRNRLRQQVLPALKLENPQAFAHFQQISEQLLRLEEWLAQQQAIWREEAVVFFEDSITIDLTWYAKKSTTEQTYFLADIIKQGQEKFNLAISHKQIQQVQKLLEKKKPQWRIDLTDDWEFSRQYEQLLLQKKKQIQASEGVFSLKRNQGIYLTEDQWVGLFLPGQEKIPEKVKDWSEYRQTIKLDLTIELTLRKRQPGDRIALSSSLTKRLSRYLIDQKIPQNKREDAWVLCDENETILALLPYMLSYLSIPKETDKIHYVLLYKYQK</sequence>
<evidence type="ECO:0000256" key="7">
    <source>
        <dbReference type="ARBA" id="ARBA00048539"/>
    </source>
</evidence>
<keyword evidence="2 8" id="KW-0963">Cytoplasm</keyword>
<comment type="caution">
    <text evidence="10">The sequence shown here is derived from an EMBL/GenBank/DDBJ whole genome shotgun (WGS) entry which is preliminary data.</text>
</comment>
<dbReference type="Proteomes" id="UP001595969">
    <property type="component" value="Unassembled WGS sequence"/>
</dbReference>
<dbReference type="PANTHER" id="PTHR43033">
    <property type="entry name" value="TRNA(ILE)-LYSIDINE SYNTHASE-RELATED"/>
    <property type="match status" value="1"/>
</dbReference>
<keyword evidence="5" id="KW-0547">Nucleotide-binding</keyword>
<dbReference type="Gene3D" id="3.40.50.620">
    <property type="entry name" value="HUPs"/>
    <property type="match status" value="1"/>
</dbReference>
<keyword evidence="4 8" id="KW-0819">tRNA processing</keyword>
<accession>A0ABV9MT11</accession>
<comment type="catalytic activity">
    <reaction evidence="7 8">
        <text>cytidine(34) in tRNA(Ile2) + L-lysine + ATP = lysidine(34) in tRNA(Ile2) + AMP + diphosphate + H(+)</text>
        <dbReference type="Rhea" id="RHEA:43744"/>
        <dbReference type="Rhea" id="RHEA-COMP:10625"/>
        <dbReference type="Rhea" id="RHEA-COMP:10670"/>
        <dbReference type="ChEBI" id="CHEBI:15378"/>
        <dbReference type="ChEBI" id="CHEBI:30616"/>
        <dbReference type="ChEBI" id="CHEBI:32551"/>
        <dbReference type="ChEBI" id="CHEBI:33019"/>
        <dbReference type="ChEBI" id="CHEBI:82748"/>
        <dbReference type="ChEBI" id="CHEBI:83665"/>
        <dbReference type="ChEBI" id="CHEBI:456215"/>
        <dbReference type="EC" id="6.3.4.19"/>
    </reaction>
</comment>
<dbReference type="SUPFAM" id="SSF56037">
    <property type="entry name" value="PheT/TilS domain"/>
    <property type="match status" value="1"/>
</dbReference>
<dbReference type="RefSeq" id="WP_204654911.1">
    <property type="nucleotide sequence ID" value="NZ_JAFBFD010000044.1"/>
</dbReference>
<evidence type="ECO:0000256" key="4">
    <source>
        <dbReference type="ARBA" id="ARBA00022694"/>
    </source>
</evidence>
<keyword evidence="11" id="KW-1185">Reference proteome</keyword>
<dbReference type="SUPFAM" id="SSF52402">
    <property type="entry name" value="Adenine nucleotide alpha hydrolases-like"/>
    <property type="match status" value="1"/>
</dbReference>
<evidence type="ECO:0000256" key="1">
    <source>
        <dbReference type="ARBA" id="ARBA00004496"/>
    </source>
</evidence>
<feature type="domain" description="Lysidine-tRNA(Ile) synthetase C-terminal" evidence="9">
    <location>
        <begin position="381"/>
        <end position="453"/>
    </location>
</feature>
<dbReference type="NCBIfam" id="TIGR02433">
    <property type="entry name" value="lysidine_TilS_C"/>
    <property type="match status" value="1"/>
</dbReference>
<dbReference type="CDD" id="cd01992">
    <property type="entry name" value="TilS_N"/>
    <property type="match status" value="1"/>
</dbReference>
<evidence type="ECO:0000259" key="9">
    <source>
        <dbReference type="SMART" id="SM00977"/>
    </source>
</evidence>
<dbReference type="EC" id="6.3.4.19" evidence="8"/>
<dbReference type="InterPro" id="IPR012796">
    <property type="entry name" value="Lysidine-tRNA-synth_C"/>
</dbReference>
<proteinExistence type="inferred from homology"/>
<dbReference type="EMBL" id="JBHSGS010000002">
    <property type="protein sequence ID" value="MFC4718189.1"/>
    <property type="molecule type" value="Genomic_DNA"/>
</dbReference>
<dbReference type="PANTHER" id="PTHR43033:SF1">
    <property type="entry name" value="TRNA(ILE)-LYSIDINE SYNTHASE-RELATED"/>
    <property type="match status" value="1"/>
</dbReference>
<dbReference type="NCBIfam" id="TIGR02432">
    <property type="entry name" value="lysidine_TilS_N"/>
    <property type="match status" value="1"/>
</dbReference>
<gene>
    <name evidence="8 10" type="primary">tilS</name>
    <name evidence="10" type="ORF">ACFO5I_00170</name>
</gene>
<evidence type="ECO:0000313" key="10">
    <source>
        <dbReference type="EMBL" id="MFC4718189.1"/>
    </source>
</evidence>
<comment type="similarity">
    <text evidence="8">Belongs to the tRNA(Ile)-lysidine synthase family.</text>
</comment>
<dbReference type="InterPro" id="IPR012094">
    <property type="entry name" value="tRNA_Ile_lys_synt"/>
</dbReference>
<evidence type="ECO:0000313" key="11">
    <source>
        <dbReference type="Proteomes" id="UP001595969"/>
    </source>
</evidence>
<comment type="function">
    <text evidence="8">Ligates lysine onto the cytidine present at position 34 of the AUA codon-specific tRNA(Ile) that contains the anticodon CAU, in an ATP-dependent manner. Cytidine is converted to lysidine, thus changing the amino acid specificity of the tRNA from methionine to isoleucine.</text>
</comment>
<evidence type="ECO:0000256" key="5">
    <source>
        <dbReference type="ARBA" id="ARBA00022741"/>
    </source>
</evidence>
<evidence type="ECO:0000256" key="8">
    <source>
        <dbReference type="HAMAP-Rule" id="MF_01161"/>
    </source>
</evidence>
<dbReference type="GO" id="GO:0032267">
    <property type="term" value="F:tRNA(Ile)-lysidine synthase activity"/>
    <property type="evidence" value="ECO:0007669"/>
    <property type="project" value="UniProtKB-EC"/>
</dbReference>